<dbReference type="InterPro" id="IPR000780">
    <property type="entry name" value="CheR_MeTrfase"/>
</dbReference>
<feature type="domain" description="CheR-type methyltransferase" evidence="8">
    <location>
        <begin position="1"/>
        <end position="275"/>
    </location>
</feature>
<evidence type="ECO:0000256" key="4">
    <source>
        <dbReference type="ARBA" id="ARBA00022679"/>
    </source>
</evidence>
<dbReference type="EMBL" id="LWQS01000011">
    <property type="protein sequence ID" value="OAN49708.1"/>
    <property type="molecule type" value="Genomic_DNA"/>
</dbReference>
<proteinExistence type="predicted"/>
<feature type="compositionally biased region" description="Pro residues" evidence="7">
    <location>
        <begin position="293"/>
        <end position="319"/>
    </location>
</feature>
<dbReference type="Pfam" id="PF13432">
    <property type="entry name" value="TPR_16"/>
    <property type="match status" value="1"/>
</dbReference>
<dbReference type="PROSITE" id="PS50005">
    <property type="entry name" value="TPR"/>
    <property type="match status" value="1"/>
</dbReference>
<comment type="caution">
    <text evidence="9">The sequence shown here is derived from an EMBL/GenBank/DDBJ whole genome shotgun (WGS) entry which is preliminary data.</text>
</comment>
<evidence type="ECO:0000256" key="6">
    <source>
        <dbReference type="PROSITE-ProRule" id="PRU00339"/>
    </source>
</evidence>
<dbReference type="InterPro" id="IPR050903">
    <property type="entry name" value="Bact_Chemotaxis_MeTrfase"/>
</dbReference>
<evidence type="ECO:0000313" key="10">
    <source>
        <dbReference type="Proteomes" id="UP000078287"/>
    </source>
</evidence>
<dbReference type="SUPFAM" id="SSF47757">
    <property type="entry name" value="Chemotaxis receptor methyltransferase CheR, N-terminal domain"/>
    <property type="match status" value="1"/>
</dbReference>
<evidence type="ECO:0000256" key="1">
    <source>
        <dbReference type="ARBA" id="ARBA00001541"/>
    </source>
</evidence>
<dbReference type="InterPro" id="IPR029063">
    <property type="entry name" value="SAM-dependent_MTases_sf"/>
</dbReference>
<dbReference type="PANTHER" id="PTHR24422">
    <property type="entry name" value="CHEMOTAXIS PROTEIN METHYLTRANSFERASE"/>
    <property type="match status" value="1"/>
</dbReference>
<dbReference type="RefSeq" id="WP_066782427.1">
    <property type="nucleotide sequence ID" value="NZ_LWQS01000011.1"/>
</dbReference>
<dbReference type="InterPro" id="IPR019734">
    <property type="entry name" value="TPR_rpt"/>
</dbReference>
<dbReference type="Pfam" id="PF01739">
    <property type="entry name" value="CheR"/>
    <property type="match status" value="1"/>
</dbReference>
<evidence type="ECO:0000259" key="8">
    <source>
        <dbReference type="PROSITE" id="PS50123"/>
    </source>
</evidence>
<dbReference type="PROSITE" id="PS50123">
    <property type="entry name" value="CHER"/>
    <property type="match status" value="1"/>
</dbReference>
<evidence type="ECO:0000313" key="9">
    <source>
        <dbReference type="EMBL" id="OAN49708.1"/>
    </source>
</evidence>
<dbReference type="SMART" id="SM00028">
    <property type="entry name" value="TPR"/>
    <property type="match status" value="3"/>
</dbReference>
<keyword evidence="3 9" id="KW-0489">Methyltransferase</keyword>
<dbReference type="InterPro" id="IPR011990">
    <property type="entry name" value="TPR-like_helical_dom_sf"/>
</dbReference>
<dbReference type="CDD" id="cd02440">
    <property type="entry name" value="AdoMet_MTases"/>
    <property type="match status" value="1"/>
</dbReference>
<dbReference type="SUPFAM" id="SSF48452">
    <property type="entry name" value="TPR-like"/>
    <property type="match status" value="1"/>
</dbReference>
<dbReference type="InterPro" id="IPR022642">
    <property type="entry name" value="CheR_C"/>
</dbReference>
<evidence type="ECO:0000256" key="2">
    <source>
        <dbReference type="ARBA" id="ARBA00012534"/>
    </source>
</evidence>
<dbReference type="InterPro" id="IPR036804">
    <property type="entry name" value="CheR_N_sf"/>
</dbReference>
<comment type="catalytic activity">
    <reaction evidence="1">
        <text>L-glutamyl-[protein] + S-adenosyl-L-methionine = [protein]-L-glutamate 5-O-methyl ester + S-adenosyl-L-homocysteine</text>
        <dbReference type="Rhea" id="RHEA:24452"/>
        <dbReference type="Rhea" id="RHEA-COMP:10208"/>
        <dbReference type="Rhea" id="RHEA-COMP:10311"/>
        <dbReference type="ChEBI" id="CHEBI:29973"/>
        <dbReference type="ChEBI" id="CHEBI:57856"/>
        <dbReference type="ChEBI" id="CHEBI:59789"/>
        <dbReference type="ChEBI" id="CHEBI:82795"/>
        <dbReference type="EC" id="2.1.1.80"/>
    </reaction>
</comment>
<feature type="repeat" description="TPR" evidence="6">
    <location>
        <begin position="354"/>
        <end position="387"/>
    </location>
</feature>
<feature type="region of interest" description="Disordered" evidence="7">
    <location>
        <begin position="287"/>
        <end position="327"/>
    </location>
</feature>
<dbReference type="SMART" id="SM00138">
    <property type="entry name" value="MeTrc"/>
    <property type="match status" value="1"/>
</dbReference>
<dbReference type="PANTHER" id="PTHR24422:SF19">
    <property type="entry name" value="CHEMOTAXIS PROTEIN METHYLTRANSFERASE"/>
    <property type="match status" value="1"/>
</dbReference>
<keyword evidence="6" id="KW-0802">TPR repeat</keyword>
<keyword evidence="4 9" id="KW-0808">Transferase</keyword>
<evidence type="ECO:0000256" key="7">
    <source>
        <dbReference type="SAM" id="MobiDB-lite"/>
    </source>
</evidence>
<keyword evidence="5" id="KW-0949">S-adenosyl-L-methionine</keyword>
<dbReference type="GO" id="GO:0008983">
    <property type="term" value="F:protein-glutamate O-methyltransferase activity"/>
    <property type="evidence" value="ECO:0007669"/>
    <property type="project" value="UniProtKB-EC"/>
</dbReference>
<evidence type="ECO:0000256" key="3">
    <source>
        <dbReference type="ARBA" id="ARBA00022603"/>
    </source>
</evidence>
<dbReference type="Gene3D" id="1.10.155.10">
    <property type="entry name" value="Chemotaxis receptor methyltransferase CheR, N-terminal domain"/>
    <property type="match status" value="1"/>
</dbReference>
<organism evidence="9 10">
    <name type="scientific">Chloroflexus islandicus</name>
    <dbReference type="NCBI Taxonomy" id="1707952"/>
    <lineage>
        <taxon>Bacteria</taxon>
        <taxon>Bacillati</taxon>
        <taxon>Chloroflexota</taxon>
        <taxon>Chloroflexia</taxon>
        <taxon>Chloroflexales</taxon>
        <taxon>Chloroflexineae</taxon>
        <taxon>Chloroflexaceae</taxon>
        <taxon>Chloroflexus</taxon>
    </lineage>
</organism>
<reference evidence="9 10" key="1">
    <citation type="submission" date="2016-04" db="EMBL/GenBank/DDBJ databases">
        <title>Chloroflexus islandicus sp. nov., a thermophilic filamentous anoxygenic phototrophic bacterium from geyser Strokkur (Iceland).</title>
        <authorList>
            <person name="Gaisin V.A."/>
            <person name="Kalashnikov A.M."/>
            <person name="Sukhacheva M.V."/>
            <person name="Grouzdev D.S."/>
            <person name="Ivanov T.M."/>
            <person name="Kuznetsov B."/>
            <person name="Gorlenko V.M."/>
        </authorList>
    </citation>
    <scope>NUCLEOTIDE SEQUENCE [LARGE SCALE GENOMIC DNA]</scope>
    <source>
        <strain evidence="10">isl-2</strain>
    </source>
</reference>
<dbReference type="Gene3D" id="3.40.50.150">
    <property type="entry name" value="Vaccinia Virus protein VP39"/>
    <property type="match status" value="1"/>
</dbReference>
<protein>
    <recommendedName>
        <fullName evidence="2">protein-glutamate O-methyltransferase</fullName>
        <ecNumber evidence="2">2.1.1.80</ecNumber>
    </recommendedName>
</protein>
<dbReference type="PRINTS" id="PR00996">
    <property type="entry name" value="CHERMTFRASE"/>
</dbReference>
<dbReference type="SUPFAM" id="SSF53335">
    <property type="entry name" value="S-adenosyl-L-methionine-dependent methyltransferases"/>
    <property type="match status" value="1"/>
</dbReference>
<dbReference type="AlphaFoldDB" id="A0A178MNL5"/>
<accession>A0A178MNL5</accession>
<dbReference type="STRING" id="1707952.A6A03_06515"/>
<dbReference type="Gene3D" id="1.25.40.10">
    <property type="entry name" value="Tetratricopeptide repeat domain"/>
    <property type="match status" value="1"/>
</dbReference>
<dbReference type="EC" id="2.1.1.80" evidence="2"/>
<gene>
    <name evidence="9" type="ORF">A6A03_06515</name>
</gene>
<evidence type="ECO:0000256" key="5">
    <source>
        <dbReference type="ARBA" id="ARBA00022691"/>
    </source>
</evidence>
<dbReference type="Proteomes" id="UP000078287">
    <property type="component" value="Unassembled WGS sequence"/>
</dbReference>
<keyword evidence="10" id="KW-1185">Reference proteome</keyword>
<sequence length="451" mass="50444">MLSDDLYQRFASLVRERAGLYYPPQRRADLAYGLQRAAQQLGVVDLGQLLALIERSPAAWNEVIAELTIGETYFFRNAAQFAALREVILPDLIQRRSMVRYVRLWSAGCATGEEPYSLAITLREALPADPPWQISILATDINFRFLERAREALYGNWSFRETPDGVRERYFIPESGRWRLRDEIKRDVVFAHLNLVEPSYPSPQLGIIAFDIIFCRNVLIYFDEPTTQQIVQRLYDALTPGGWLVVGHAEPNIELYRQFETHNAPGAVLYRKPLHAPPFTPATTVVPPVASKPAPPPLPAPSRPVLPATKPAPAPPPPSSDELLKQARAAADRGDWPTAQTHVQALLKAYPLFAPAYYLQAQIAEHHGALDEALADYRRSVYLDPHFVMGLIGMAGIFARQSQPDPARRALRQAAAILDQLPADHIVDPFHDGTAAEVRSYLNLLLQQIGG</sequence>
<name>A0A178MNL5_9CHLR</name>
<dbReference type="OrthoDB" id="9816309at2"/>
<dbReference type="GO" id="GO:0032259">
    <property type="term" value="P:methylation"/>
    <property type="evidence" value="ECO:0007669"/>
    <property type="project" value="UniProtKB-KW"/>
</dbReference>